<evidence type="ECO:0000256" key="5">
    <source>
        <dbReference type="ARBA" id="ARBA00038106"/>
    </source>
</evidence>
<dbReference type="EMBL" id="KZ819381">
    <property type="protein sequence ID" value="PWN42316.1"/>
    <property type="molecule type" value="Genomic_DNA"/>
</dbReference>
<dbReference type="RefSeq" id="XP_025369476.1">
    <property type="nucleotide sequence ID" value="XM_025515509.1"/>
</dbReference>
<dbReference type="PANTHER" id="PTHR10516:SF443">
    <property type="entry name" value="FK506-BINDING PROTEIN 59-RELATED"/>
    <property type="match status" value="1"/>
</dbReference>
<keyword evidence="4 6" id="KW-0413">Isomerase</keyword>
<dbReference type="PROSITE" id="PS50059">
    <property type="entry name" value="FKBP_PPIASE"/>
    <property type="match status" value="1"/>
</dbReference>
<dbReference type="Pfam" id="PF00254">
    <property type="entry name" value="FKBP_C"/>
    <property type="match status" value="1"/>
</dbReference>
<dbReference type="FunCoup" id="A0A316VXG7">
    <property type="interactions" value="137"/>
</dbReference>
<feature type="domain" description="PPIase FKBP-type" evidence="7">
    <location>
        <begin position="64"/>
        <end position="152"/>
    </location>
</feature>
<dbReference type="Proteomes" id="UP000245783">
    <property type="component" value="Unassembled WGS sequence"/>
</dbReference>
<evidence type="ECO:0000256" key="4">
    <source>
        <dbReference type="ARBA" id="ARBA00023235"/>
    </source>
</evidence>
<gene>
    <name evidence="8" type="ORF">IE81DRAFT_337473</name>
</gene>
<reference evidence="8 9" key="1">
    <citation type="journal article" date="2018" name="Mol. Biol. Evol.">
        <title>Broad Genomic Sampling Reveals a Smut Pathogenic Ancestry of the Fungal Clade Ustilaginomycotina.</title>
        <authorList>
            <person name="Kijpornyongpan T."/>
            <person name="Mondo S.J."/>
            <person name="Barry K."/>
            <person name="Sandor L."/>
            <person name="Lee J."/>
            <person name="Lipzen A."/>
            <person name="Pangilinan J."/>
            <person name="LaButti K."/>
            <person name="Hainaut M."/>
            <person name="Henrissat B."/>
            <person name="Grigoriev I.V."/>
            <person name="Spatafora J.W."/>
            <person name="Aime M.C."/>
        </authorList>
    </citation>
    <scope>NUCLEOTIDE SEQUENCE [LARGE SCALE GENOMIC DNA]</scope>
    <source>
        <strain evidence="8 9">MCA 4658</strain>
    </source>
</reference>
<dbReference type="Gene3D" id="3.10.50.40">
    <property type="match status" value="1"/>
</dbReference>
<organism evidence="8 9">
    <name type="scientific">Ceraceosorus guamensis</name>
    <dbReference type="NCBI Taxonomy" id="1522189"/>
    <lineage>
        <taxon>Eukaryota</taxon>
        <taxon>Fungi</taxon>
        <taxon>Dikarya</taxon>
        <taxon>Basidiomycota</taxon>
        <taxon>Ustilaginomycotina</taxon>
        <taxon>Exobasidiomycetes</taxon>
        <taxon>Ceraceosorales</taxon>
        <taxon>Ceraceosoraceae</taxon>
        <taxon>Ceraceosorus</taxon>
    </lineage>
</organism>
<evidence type="ECO:0000259" key="7">
    <source>
        <dbReference type="PROSITE" id="PS50059"/>
    </source>
</evidence>
<comment type="similarity">
    <text evidence="5">Belongs to the FKBP-type PPIase family. FKBP1 subfamily.</text>
</comment>
<dbReference type="GO" id="GO:0005737">
    <property type="term" value="C:cytoplasm"/>
    <property type="evidence" value="ECO:0007669"/>
    <property type="project" value="TreeGrafter"/>
</dbReference>
<evidence type="ECO:0000313" key="8">
    <source>
        <dbReference type="EMBL" id="PWN42316.1"/>
    </source>
</evidence>
<protein>
    <recommendedName>
        <fullName evidence="2 6">peptidylprolyl isomerase</fullName>
        <ecNumber evidence="2 6">5.2.1.8</ecNumber>
    </recommendedName>
</protein>
<dbReference type="PANTHER" id="PTHR10516">
    <property type="entry name" value="PEPTIDYL-PROLYL CIS-TRANS ISOMERASE"/>
    <property type="match status" value="1"/>
</dbReference>
<keyword evidence="9" id="KW-1185">Reference proteome</keyword>
<comment type="catalytic activity">
    <reaction evidence="1 6">
        <text>[protein]-peptidylproline (omega=180) = [protein]-peptidylproline (omega=0)</text>
        <dbReference type="Rhea" id="RHEA:16237"/>
        <dbReference type="Rhea" id="RHEA-COMP:10747"/>
        <dbReference type="Rhea" id="RHEA-COMP:10748"/>
        <dbReference type="ChEBI" id="CHEBI:83833"/>
        <dbReference type="ChEBI" id="CHEBI:83834"/>
        <dbReference type="EC" id="5.2.1.8"/>
    </reaction>
</comment>
<name>A0A316VXG7_9BASI</name>
<dbReference type="STRING" id="1522189.A0A316VXG7"/>
<dbReference type="GO" id="GO:0003755">
    <property type="term" value="F:peptidyl-prolyl cis-trans isomerase activity"/>
    <property type="evidence" value="ECO:0007669"/>
    <property type="project" value="UniProtKB-KW"/>
</dbReference>
<dbReference type="SUPFAM" id="SSF54534">
    <property type="entry name" value="FKBP-like"/>
    <property type="match status" value="1"/>
</dbReference>
<accession>A0A316VXG7</accession>
<sequence length="152" mass="16315">MGPFTARSMSGMRQSLGLMRSSSSSLPFSLAPANVRAFHQTLLRAGVQIERITPGDGKTFPQKGQTVSIHYTGTLENGSKFDSSRDRGSPFQTAIGVGRVIRGWDEGVPQLSVGERAKLTITPDYGYGAQGYPPVIPANSTLIFDVELLAVK</sequence>
<dbReference type="InterPro" id="IPR001179">
    <property type="entry name" value="PPIase_FKBP_dom"/>
</dbReference>
<evidence type="ECO:0000256" key="3">
    <source>
        <dbReference type="ARBA" id="ARBA00023110"/>
    </source>
</evidence>
<evidence type="ECO:0000256" key="2">
    <source>
        <dbReference type="ARBA" id="ARBA00013194"/>
    </source>
</evidence>
<dbReference type="EC" id="5.2.1.8" evidence="2 6"/>
<dbReference type="AlphaFoldDB" id="A0A316VXG7"/>
<evidence type="ECO:0000256" key="6">
    <source>
        <dbReference type="PROSITE-ProRule" id="PRU00277"/>
    </source>
</evidence>
<evidence type="ECO:0000313" key="9">
    <source>
        <dbReference type="Proteomes" id="UP000245783"/>
    </source>
</evidence>
<evidence type="ECO:0000256" key="1">
    <source>
        <dbReference type="ARBA" id="ARBA00000971"/>
    </source>
</evidence>
<keyword evidence="3 6" id="KW-0697">Rotamase</keyword>
<dbReference type="FunFam" id="3.10.50.40:FF:000025">
    <property type="entry name" value="Peptidylprolyl isomerase"/>
    <property type="match status" value="1"/>
</dbReference>
<dbReference type="OrthoDB" id="1902587at2759"/>
<dbReference type="InterPro" id="IPR046357">
    <property type="entry name" value="PPIase_dom_sf"/>
</dbReference>
<dbReference type="GeneID" id="37037379"/>
<dbReference type="InterPro" id="IPR050689">
    <property type="entry name" value="FKBP-type_PPIase"/>
</dbReference>
<proteinExistence type="inferred from homology"/>
<dbReference type="InParanoid" id="A0A316VXG7"/>